<evidence type="ECO:0000313" key="2">
    <source>
        <dbReference type="EMBL" id="TQL43082.1"/>
    </source>
</evidence>
<evidence type="ECO:0000313" key="3">
    <source>
        <dbReference type="Proteomes" id="UP000319094"/>
    </source>
</evidence>
<evidence type="ECO:0000256" key="1">
    <source>
        <dbReference type="SAM" id="Phobius"/>
    </source>
</evidence>
<dbReference type="RefSeq" id="WP_141886449.1">
    <property type="nucleotide sequence ID" value="NZ_BAAAUY010000012.1"/>
</dbReference>
<name>A0A542Y4T5_9MICO</name>
<accession>A0A542Y4T5</accession>
<dbReference type="EMBL" id="VFON01000001">
    <property type="protein sequence ID" value="TQL43082.1"/>
    <property type="molecule type" value="Genomic_DNA"/>
</dbReference>
<dbReference type="AlphaFoldDB" id="A0A542Y4T5"/>
<feature type="transmembrane region" description="Helical" evidence="1">
    <location>
        <begin position="20"/>
        <end position="39"/>
    </location>
</feature>
<gene>
    <name evidence="2" type="ORF">FB468_1097</name>
</gene>
<reference evidence="2 3" key="1">
    <citation type="submission" date="2019-06" db="EMBL/GenBank/DDBJ databases">
        <title>Sequencing the genomes of 1000 actinobacteria strains.</title>
        <authorList>
            <person name="Klenk H.-P."/>
        </authorList>
    </citation>
    <scope>NUCLEOTIDE SEQUENCE [LARGE SCALE GENOMIC DNA]</scope>
    <source>
        <strain evidence="2 3">DSM 8803</strain>
    </source>
</reference>
<protein>
    <submittedName>
        <fullName evidence="2">Uncharacterized protein</fullName>
    </submittedName>
</protein>
<dbReference type="OrthoDB" id="9440061at2"/>
<proteinExistence type="predicted"/>
<feature type="transmembrane region" description="Helical" evidence="1">
    <location>
        <begin position="51"/>
        <end position="73"/>
    </location>
</feature>
<dbReference type="Proteomes" id="UP000319094">
    <property type="component" value="Unassembled WGS sequence"/>
</dbReference>
<sequence length="220" mass="24321">MPNSTAQRPPRSLQRERNWWIAVCATTLLVYVLSAIALFKVPLGSQLGLNLARVHGGLTGIEILVILIFFMWFAGSRRVQPILAEDPHAPVALVGGLAEDSNEILAALGASHSFPKPERVLISFGATAEGLHVYRRFGHRIAFLPADRIDDIRLERRALATGPEREVVSFIIRDDADTSHRLSLAMFSTGKLCLLSYSQTYMKSILTEFREKLGLEARGG</sequence>
<keyword evidence="1" id="KW-1133">Transmembrane helix</keyword>
<comment type="caution">
    <text evidence="2">The sequence shown here is derived from an EMBL/GenBank/DDBJ whole genome shotgun (WGS) entry which is preliminary data.</text>
</comment>
<keyword evidence="1" id="KW-0812">Transmembrane</keyword>
<keyword evidence="1" id="KW-0472">Membrane</keyword>
<keyword evidence="3" id="KW-1185">Reference proteome</keyword>
<organism evidence="2 3">
    <name type="scientific">Leucobacter komagatae</name>
    <dbReference type="NCBI Taxonomy" id="55969"/>
    <lineage>
        <taxon>Bacteria</taxon>
        <taxon>Bacillati</taxon>
        <taxon>Actinomycetota</taxon>
        <taxon>Actinomycetes</taxon>
        <taxon>Micrococcales</taxon>
        <taxon>Microbacteriaceae</taxon>
        <taxon>Leucobacter</taxon>
    </lineage>
</organism>